<keyword evidence="1" id="KW-0732">Signal</keyword>
<dbReference type="RefSeq" id="WP_138088222.1">
    <property type="nucleotide sequence ID" value="NZ_VAUV01000019.1"/>
</dbReference>
<accession>A0A5R8K8V6</accession>
<feature type="chain" id="PRO_5024320426" evidence="1">
    <location>
        <begin position="21"/>
        <end position="437"/>
    </location>
</feature>
<dbReference type="EMBL" id="VAUV01000019">
    <property type="protein sequence ID" value="TLD68762.1"/>
    <property type="molecule type" value="Genomic_DNA"/>
</dbReference>
<proteinExistence type="predicted"/>
<evidence type="ECO:0000313" key="3">
    <source>
        <dbReference type="Proteomes" id="UP000306196"/>
    </source>
</evidence>
<feature type="signal peptide" evidence="1">
    <location>
        <begin position="1"/>
        <end position="20"/>
    </location>
</feature>
<dbReference type="OrthoDB" id="2977at2"/>
<keyword evidence="3" id="KW-1185">Reference proteome</keyword>
<dbReference type="AlphaFoldDB" id="A0A5R8K8V6"/>
<comment type="caution">
    <text evidence="2">The sequence shown here is derived from an EMBL/GenBank/DDBJ whole genome shotgun (WGS) entry which is preliminary data.</text>
</comment>
<gene>
    <name evidence="2" type="ORF">FEM03_20730</name>
</gene>
<evidence type="ECO:0000256" key="1">
    <source>
        <dbReference type="SAM" id="SignalP"/>
    </source>
</evidence>
<sequence length="437" mass="48541">MKWSIVIFCLAALMSGLPLGLNGAESAPSAELSRARYELDKVVTKSKQHAGLPFELSEGDQRSFREVQQIAERYPDDVKVQELVAKAKEIYRSAKGERFQFTPEMLAYRQRGAKLAEVVAAAGKARWEVLQKELGDDGLLVEKIFPTADPLEEGPDGLSGRRVVLADVPYEQDLFVSAGVNWVGVGSAAQGHYWVNGSGPRFNQLFEALGRYRGLVQQNLPPKWTFVGSVDGPELLAPGGSAADIKEAYMGWAVSPEVIYIPGVVLVEWRADAKAGAVFAGEEDMAKRITYSVNSVPDDVEPKQLLEIYITALKEKNFDLHLECIDPELRKVEPQIHGLRYNWEVQQKGIEQIHVHAEPFEIGEVKVIKGGTDDGLESFFGDAEKPLKTAFSKEEEVVVNVRLFDKDGVQSVRPRVVKLIRREGGRWYIRSGATLTF</sequence>
<protein>
    <submittedName>
        <fullName evidence="2">Uncharacterized protein</fullName>
    </submittedName>
</protein>
<name>A0A5R8K8V6_9BACT</name>
<evidence type="ECO:0000313" key="2">
    <source>
        <dbReference type="EMBL" id="TLD68762.1"/>
    </source>
</evidence>
<dbReference type="Proteomes" id="UP000306196">
    <property type="component" value="Unassembled WGS sequence"/>
</dbReference>
<reference evidence="2 3" key="1">
    <citation type="submission" date="2019-05" db="EMBL/GenBank/DDBJ databases">
        <title>Verrucobacter flavum gen. nov., sp. nov. a new member of the family Verrucomicrobiaceae.</title>
        <authorList>
            <person name="Szuroczki S."/>
            <person name="Abbaszade G."/>
            <person name="Szabo A."/>
            <person name="Felfoldi T."/>
            <person name="Schumann P."/>
            <person name="Boka K."/>
            <person name="Keki Z."/>
            <person name="Toumi M."/>
            <person name="Toth E."/>
        </authorList>
    </citation>
    <scope>NUCLEOTIDE SEQUENCE [LARGE SCALE GENOMIC DNA]</scope>
    <source>
        <strain evidence="2 3">MG-N-17</strain>
    </source>
</reference>
<organism evidence="2 3">
    <name type="scientific">Phragmitibacter flavus</name>
    <dbReference type="NCBI Taxonomy" id="2576071"/>
    <lineage>
        <taxon>Bacteria</taxon>
        <taxon>Pseudomonadati</taxon>
        <taxon>Verrucomicrobiota</taxon>
        <taxon>Verrucomicrobiia</taxon>
        <taxon>Verrucomicrobiales</taxon>
        <taxon>Verrucomicrobiaceae</taxon>
        <taxon>Phragmitibacter</taxon>
    </lineage>
</organism>